<gene>
    <name evidence="2" type="ORF">CR513_07339</name>
</gene>
<protein>
    <submittedName>
        <fullName evidence="2">Uncharacterized protein</fullName>
    </submittedName>
</protein>
<dbReference type="Proteomes" id="UP000257109">
    <property type="component" value="Unassembled WGS sequence"/>
</dbReference>
<dbReference type="AlphaFoldDB" id="A0A371I082"/>
<accession>A0A371I082</accession>
<evidence type="ECO:0000313" key="3">
    <source>
        <dbReference type="Proteomes" id="UP000257109"/>
    </source>
</evidence>
<feature type="region of interest" description="Disordered" evidence="1">
    <location>
        <begin position="163"/>
        <end position="206"/>
    </location>
</feature>
<keyword evidence="3" id="KW-1185">Reference proteome</keyword>
<feature type="non-terminal residue" evidence="2">
    <location>
        <position position="1"/>
    </location>
</feature>
<evidence type="ECO:0000313" key="2">
    <source>
        <dbReference type="EMBL" id="RDY08431.1"/>
    </source>
</evidence>
<name>A0A371I082_MUCPR</name>
<organism evidence="2 3">
    <name type="scientific">Mucuna pruriens</name>
    <name type="common">Velvet bean</name>
    <name type="synonym">Dolichos pruriens</name>
    <dbReference type="NCBI Taxonomy" id="157652"/>
    <lineage>
        <taxon>Eukaryota</taxon>
        <taxon>Viridiplantae</taxon>
        <taxon>Streptophyta</taxon>
        <taxon>Embryophyta</taxon>
        <taxon>Tracheophyta</taxon>
        <taxon>Spermatophyta</taxon>
        <taxon>Magnoliopsida</taxon>
        <taxon>eudicotyledons</taxon>
        <taxon>Gunneridae</taxon>
        <taxon>Pentapetalae</taxon>
        <taxon>rosids</taxon>
        <taxon>fabids</taxon>
        <taxon>Fabales</taxon>
        <taxon>Fabaceae</taxon>
        <taxon>Papilionoideae</taxon>
        <taxon>50 kb inversion clade</taxon>
        <taxon>NPAAA clade</taxon>
        <taxon>indigoferoid/millettioid clade</taxon>
        <taxon>Phaseoleae</taxon>
        <taxon>Mucuna</taxon>
    </lineage>
</organism>
<evidence type="ECO:0000256" key="1">
    <source>
        <dbReference type="SAM" id="MobiDB-lite"/>
    </source>
</evidence>
<feature type="compositionally biased region" description="Low complexity" evidence="1">
    <location>
        <begin position="196"/>
        <end position="206"/>
    </location>
</feature>
<reference evidence="2" key="1">
    <citation type="submission" date="2018-05" db="EMBL/GenBank/DDBJ databases">
        <title>Draft genome of Mucuna pruriens seed.</title>
        <authorList>
            <person name="Nnadi N.E."/>
            <person name="Vos R."/>
            <person name="Hasami M.H."/>
            <person name="Devisetty U.K."/>
            <person name="Aguiy J.C."/>
        </authorList>
    </citation>
    <scope>NUCLEOTIDE SEQUENCE [LARGE SCALE GENOMIC DNA]</scope>
    <source>
        <strain evidence="2">JCA_2017</strain>
    </source>
</reference>
<dbReference type="EMBL" id="QJKJ01001273">
    <property type="protein sequence ID" value="RDY08431.1"/>
    <property type="molecule type" value="Genomic_DNA"/>
</dbReference>
<comment type="caution">
    <text evidence="2">The sequence shown here is derived from an EMBL/GenBank/DDBJ whole genome shotgun (WGS) entry which is preliminary data.</text>
</comment>
<feature type="compositionally biased region" description="Polar residues" evidence="1">
    <location>
        <begin position="166"/>
        <end position="175"/>
    </location>
</feature>
<sequence>MSDGSSFEWESDFALELTFGMKLASKMESTSRLKVNMRISSWHGVGSTRVDILTADVRVDIMESTSSSQDTSDFYWDDFILTGTKSSWRVSSWPRQLPHQIDFVRVQVGLEHGVGPAKLALQDSACEISIQLLMIELALWSWLRLAGMLSSSSGLTWSRLHPAGTHSASTRMTSSTRDRVGLENGEVESERFQKDSTSSESESSSVETPYEGYLLMLSERGKVIVDEQLSLAITLGKYKDEIIGYKILSLILSKFDNVVPMDATHILLGRPW</sequence>
<proteinExistence type="predicted"/>